<keyword evidence="4 10" id="KW-0136">Cellulose degradation</keyword>
<keyword evidence="7 8" id="KW-0624">Polysaccharide degradation</keyword>
<feature type="active site" evidence="9">
    <location>
        <position position="457"/>
    </location>
</feature>
<dbReference type="GO" id="GO:0008810">
    <property type="term" value="F:cellulase activity"/>
    <property type="evidence" value="ECO:0007669"/>
    <property type="project" value="UniProtKB-EC"/>
</dbReference>
<dbReference type="InterPro" id="IPR008928">
    <property type="entry name" value="6-hairpin_glycosidase_sf"/>
</dbReference>
<comment type="similarity">
    <text evidence="2 8 10">Belongs to the glycosyl hydrolase 9 (cellulase E) family.</text>
</comment>
<dbReference type="AlphaFoldDB" id="A0A150GNN2"/>
<comment type="caution">
    <text evidence="12">The sequence shown here is derived from an EMBL/GenBank/DDBJ whole genome shotgun (WGS) entry which is preliminary data.</text>
</comment>
<feature type="domain" description="Glycoside hydrolase family 9" evidence="11">
    <location>
        <begin position="4"/>
        <end position="470"/>
    </location>
</feature>
<dbReference type="EMBL" id="LSYV01000013">
    <property type="protein sequence ID" value="KXZ51466.1"/>
    <property type="molecule type" value="Genomic_DNA"/>
</dbReference>
<feature type="active site" evidence="9">
    <location>
        <position position="448"/>
    </location>
</feature>
<keyword evidence="13" id="KW-1185">Reference proteome</keyword>
<evidence type="ECO:0000313" key="12">
    <source>
        <dbReference type="EMBL" id="KXZ51466.1"/>
    </source>
</evidence>
<dbReference type="GO" id="GO:0030245">
    <property type="term" value="P:cellulose catabolic process"/>
    <property type="evidence" value="ECO:0007669"/>
    <property type="project" value="UniProtKB-KW"/>
</dbReference>
<organism evidence="12 13">
    <name type="scientific">Gonium pectorale</name>
    <name type="common">Green alga</name>
    <dbReference type="NCBI Taxonomy" id="33097"/>
    <lineage>
        <taxon>Eukaryota</taxon>
        <taxon>Viridiplantae</taxon>
        <taxon>Chlorophyta</taxon>
        <taxon>core chlorophytes</taxon>
        <taxon>Chlorophyceae</taxon>
        <taxon>CS clade</taxon>
        <taxon>Chlamydomonadales</taxon>
        <taxon>Volvocaceae</taxon>
        <taxon>Gonium</taxon>
    </lineage>
</organism>
<dbReference type="EC" id="3.2.1.4" evidence="10"/>
<dbReference type="STRING" id="33097.A0A150GNN2"/>
<proteinExistence type="inferred from homology"/>
<dbReference type="InterPro" id="IPR001701">
    <property type="entry name" value="Glyco_hydro_9"/>
</dbReference>
<dbReference type="SUPFAM" id="SSF48208">
    <property type="entry name" value="Six-hairpin glycosidases"/>
    <property type="match status" value="1"/>
</dbReference>
<evidence type="ECO:0000256" key="7">
    <source>
        <dbReference type="ARBA" id="ARBA00023326"/>
    </source>
</evidence>
<evidence type="ECO:0000256" key="9">
    <source>
        <dbReference type="PROSITE-ProRule" id="PRU10060"/>
    </source>
</evidence>
<evidence type="ECO:0000259" key="11">
    <source>
        <dbReference type="Pfam" id="PF00759"/>
    </source>
</evidence>
<dbReference type="InterPro" id="IPR033126">
    <property type="entry name" value="Glyco_hydro_9_Asp/Glu_AS"/>
</dbReference>
<evidence type="ECO:0000256" key="2">
    <source>
        <dbReference type="ARBA" id="ARBA00007072"/>
    </source>
</evidence>
<evidence type="ECO:0000256" key="8">
    <source>
        <dbReference type="PROSITE-ProRule" id="PRU10059"/>
    </source>
</evidence>
<keyword evidence="3 8" id="KW-0378">Hydrolase</keyword>
<gene>
    <name evidence="12" type="ORF">GPECTOR_12g429</name>
</gene>
<dbReference type="Gene3D" id="1.50.10.10">
    <property type="match status" value="1"/>
</dbReference>
<dbReference type="Pfam" id="PF00759">
    <property type="entry name" value="Glyco_hydro_9"/>
    <property type="match status" value="1"/>
</dbReference>
<evidence type="ECO:0000256" key="1">
    <source>
        <dbReference type="ARBA" id="ARBA00000966"/>
    </source>
</evidence>
<dbReference type="OrthoDB" id="2015928at2759"/>
<dbReference type="PROSITE" id="PS00592">
    <property type="entry name" value="GH9_2"/>
    <property type="match status" value="1"/>
</dbReference>
<evidence type="ECO:0000256" key="3">
    <source>
        <dbReference type="ARBA" id="ARBA00022801"/>
    </source>
</evidence>
<evidence type="ECO:0000256" key="10">
    <source>
        <dbReference type="RuleBase" id="RU361166"/>
    </source>
</evidence>
<feature type="active site" evidence="8">
    <location>
        <position position="403"/>
    </location>
</feature>
<sequence>MAWALGRLLRFYEAQMSGDVPSWSRASQAAGGWRNRSHMQDGFGPSGISVDLSGGWYDAGDHLKLHLPLGQAASTLAYGILTWESAYRTAGVWDTAVRNIDWIASYMLKCYYKNSDTPSGNAFVGDVDTDHSKWWGRPEQQPEGGAQGSTGWRPVYSITAGGRGADIAAQGVATMVGAAMLLKRPGAFANATKAALLLSRARQLFEFAKTVPGSWSPPWGSNAYSSSSYLDDMTWAAAWLCRADVDAGVATGASTACSTALSYWDQVKNSGSYDVVWDQVAGLAAVLLRDTGAGGATYTASWDGYIQSIQNRWKSSLPYTPGGLAWLTAWGSCRHSANTALVLLAAARPDGGSGPGLTADARRERHCWARKQVSYMLGDNPRSQSFVVGFKPTAGHSSPQSPHHRSASCSPNYAITCDWNNLNAAGPSPSVLLGALVGGPGQDDSYADSRGDYVKNEVAVDYNAGYTGALAACTNALITAQGACRSCVATLTSKGQDPWQCHSCGTKGYTSDATIQTACFTQCVPSAVAKGIAWACADYCEAQANVAGDPSRASQCMSCVTAGKVNSGNVWGCQSCMTGTSSSTSRATCMSCVASNLLPTWQCPQCANAGSCRRRQMRHSL</sequence>
<evidence type="ECO:0000256" key="5">
    <source>
        <dbReference type="ARBA" id="ARBA00023277"/>
    </source>
</evidence>
<evidence type="ECO:0000256" key="4">
    <source>
        <dbReference type="ARBA" id="ARBA00023001"/>
    </source>
</evidence>
<protein>
    <recommendedName>
        <fullName evidence="10">Endoglucanase</fullName>
        <ecNumber evidence="10">3.2.1.4</ecNumber>
    </recommendedName>
</protein>
<dbReference type="PANTHER" id="PTHR22298">
    <property type="entry name" value="ENDO-1,4-BETA-GLUCANASE"/>
    <property type="match status" value="1"/>
</dbReference>
<comment type="catalytic activity">
    <reaction evidence="1 10">
        <text>Endohydrolysis of (1-&gt;4)-beta-D-glucosidic linkages in cellulose, lichenin and cereal beta-D-glucans.</text>
        <dbReference type="EC" id="3.2.1.4"/>
    </reaction>
</comment>
<dbReference type="InterPro" id="IPR018221">
    <property type="entry name" value="Glyco_hydro_9_His_AS"/>
</dbReference>
<dbReference type="InterPro" id="IPR012341">
    <property type="entry name" value="6hp_glycosidase-like_sf"/>
</dbReference>
<evidence type="ECO:0000313" key="13">
    <source>
        <dbReference type="Proteomes" id="UP000075714"/>
    </source>
</evidence>
<name>A0A150GNN2_GONPE</name>
<dbReference type="PROSITE" id="PS00698">
    <property type="entry name" value="GH9_3"/>
    <property type="match status" value="1"/>
</dbReference>
<dbReference type="Proteomes" id="UP000075714">
    <property type="component" value="Unassembled WGS sequence"/>
</dbReference>
<reference evidence="13" key="1">
    <citation type="journal article" date="2016" name="Nat. Commun.">
        <title>The Gonium pectorale genome demonstrates co-option of cell cycle regulation during the evolution of multicellularity.</title>
        <authorList>
            <person name="Hanschen E.R."/>
            <person name="Marriage T.N."/>
            <person name="Ferris P.J."/>
            <person name="Hamaji T."/>
            <person name="Toyoda A."/>
            <person name="Fujiyama A."/>
            <person name="Neme R."/>
            <person name="Noguchi H."/>
            <person name="Minakuchi Y."/>
            <person name="Suzuki M."/>
            <person name="Kawai-Toyooka H."/>
            <person name="Smith D.R."/>
            <person name="Sparks H."/>
            <person name="Anderson J."/>
            <person name="Bakaric R."/>
            <person name="Luria V."/>
            <person name="Karger A."/>
            <person name="Kirschner M.W."/>
            <person name="Durand P.M."/>
            <person name="Michod R.E."/>
            <person name="Nozaki H."/>
            <person name="Olson B.J."/>
        </authorList>
    </citation>
    <scope>NUCLEOTIDE SEQUENCE [LARGE SCALE GENOMIC DNA]</scope>
    <source>
        <strain evidence="13">NIES-2863</strain>
    </source>
</reference>
<keyword evidence="5 8" id="KW-0119">Carbohydrate metabolism</keyword>
<keyword evidence="6 8" id="KW-0326">Glycosidase</keyword>
<evidence type="ECO:0000256" key="6">
    <source>
        <dbReference type="ARBA" id="ARBA00023295"/>
    </source>
</evidence>
<accession>A0A150GNN2</accession>